<dbReference type="PANTHER" id="PTHR30535:SF34">
    <property type="entry name" value="MOLYBDATE-BINDING PROTEIN MOLA"/>
    <property type="match status" value="1"/>
</dbReference>
<sequence>KKSLLLLAVGFVMLATAACQSSSNSTTSSKSESAMTSTGENESSSKEEAKGTRIIKDQLGFDVELPPAKDIKRIAIHKLLPLPSVYAVYKGGNVDGLISMPPDSLNAAKNSILAKYAPDILNVSIDYYKGGELNMEELLKLKPDVVFYAGGEEERQQFVNAGIPAVGFSTVTPNGPNTIETLNAWISLMEQVFEEGSKVTGITEYAKEAQDEINKRLADIPEDQRKKVLMIGHYSSTNFTLGGFSDYWISVTGGINVGKGTQGNVNMEQVYSWAPDIMFISTLSDFFPEDFYNNTTVEGADWSGVPAVINKQVYKFPLGMHRWWPPSTDAPLSLWWIAKTTYPEKFEDINMDEKIKEYYKKFYGMDLTEEDVNSILNPVKGVGRTYY</sequence>
<proteinExistence type="inferred from homology"/>
<dbReference type="Gene3D" id="1.20.58.2180">
    <property type="match status" value="1"/>
</dbReference>
<dbReference type="InterPro" id="IPR002491">
    <property type="entry name" value="ABC_transptr_periplasmic_BD"/>
</dbReference>
<dbReference type="Gene3D" id="3.40.50.1980">
    <property type="entry name" value="Nitrogenase molybdenum iron protein domain"/>
    <property type="match status" value="2"/>
</dbReference>
<dbReference type="GO" id="GO:0071281">
    <property type="term" value="P:cellular response to iron ion"/>
    <property type="evidence" value="ECO:0007669"/>
    <property type="project" value="TreeGrafter"/>
</dbReference>
<evidence type="ECO:0000313" key="5">
    <source>
        <dbReference type="EMBL" id="EFU77815.1"/>
    </source>
</evidence>
<dbReference type="PANTHER" id="PTHR30535">
    <property type="entry name" value="VITAMIN B12-BINDING PROTEIN"/>
    <property type="match status" value="1"/>
</dbReference>
<dbReference type="HOGENOM" id="CLU_038034_13_3_9"/>
<feature type="chain" id="PRO_5039140541" evidence="3">
    <location>
        <begin position="18"/>
        <end position="387"/>
    </location>
</feature>
<feature type="signal peptide" evidence="3">
    <location>
        <begin position="1"/>
        <end position="17"/>
    </location>
</feature>
<dbReference type="EMBL" id="AEPW01000007">
    <property type="protein sequence ID" value="EFU77815.1"/>
    <property type="molecule type" value="Genomic_DNA"/>
</dbReference>
<evidence type="ECO:0000259" key="4">
    <source>
        <dbReference type="PROSITE" id="PS50983"/>
    </source>
</evidence>
<dbReference type="PROSITE" id="PS50983">
    <property type="entry name" value="FE_B12_PBP"/>
    <property type="match status" value="1"/>
</dbReference>
<comment type="caution">
    <text evidence="5">The sequence shown here is derived from an EMBL/GenBank/DDBJ whole genome shotgun (WGS) entry which is preliminary data.</text>
</comment>
<feature type="non-terminal residue" evidence="5">
    <location>
        <position position="1"/>
    </location>
</feature>
<gene>
    <name evidence="5" type="ORF">HMPREF0381_0328</name>
</gene>
<comment type="similarity">
    <text evidence="1">Belongs to the bacterial solute-binding protein 8 family.</text>
</comment>
<feature type="domain" description="Fe/B12 periplasmic-binding" evidence="4">
    <location>
        <begin position="73"/>
        <end position="345"/>
    </location>
</feature>
<evidence type="ECO:0000256" key="3">
    <source>
        <dbReference type="SAM" id="SignalP"/>
    </source>
</evidence>
<evidence type="ECO:0000313" key="6">
    <source>
        <dbReference type="Proteomes" id="UP000003434"/>
    </source>
</evidence>
<dbReference type="Proteomes" id="UP000003434">
    <property type="component" value="Unassembled WGS sequence"/>
</dbReference>
<evidence type="ECO:0000256" key="1">
    <source>
        <dbReference type="ARBA" id="ARBA00008814"/>
    </source>
</evidence>
<dbReference type="Pfam" id="PF01497">
    <property type="entry name" value="Peripla_BP_2"/>
    <property type="match status" value="1"/>
</dbReference>
<accession>E6LK43</accession>
<dbReference type="InterPro" id="IPR050902">
    <property type="entry name" value="ABC_Transporter_SBP"/>
</dbReference>
<dbReference type="SUPFAM" id="SSF53807">
    <property type="entry name" value="Helical backbone' metal receptor"/>
    <property type="match status" value="1"/>
</dbReference>
<reference evidence="5 6" key="1">
    <citation type="submission" date="2010-12" db="EMBL/GenBank/DDBJ databases">
        <authorList>
            <person name="Muzny D."/>
            <person name="Qin X."/>
            <person name="Deng J."/>
            <person name="Jiang H."/>
            <person name="Liu Y."/>
            <person name="Qu J."/>
            <person name="Song X.-Z."/>
            <person name="Zhang L."/>
            <person name="Thornton R."/>
            <person name="Coyle M."/>
            <person name="Francisco L."/>
            <person name="Jackson L."/>
            <person name="Javaid M."/>
            <person name="Korchina V."/>
            <person name="Kovar C."/>
            <person name="Mata R."/>
            <person name="Mathew T."/>
            <person name="Ngo R."/>
            <person name="Nguyen L."/>
            <person name="Nguyen N."/>
            <person name="Okwuonu G."/>
            <person name="Ongeri F."/>
            <person name="Pham C."/>
            <person name="Simmons D."/>
            <person name="Wilczek-Boney K."/>
            <person name="Hale W."/>
            <person name="Jakkamsetti A."/>
            <person name="Pham P."/>
            <person name="Ruth R."/>
            <person name="San Lucas F."/>
            <person name="Warren J."/>
            <person name="Zhang J."/>
            <person name="Zhao Z."/>
            <person name="Zhou C."/>
            <person name="Zhu D."/>
            <person name="Lee S."/>
            <person name="Bess C."/>
            <person name="Blankenburg K."/>
            <person name="Forbes L."/>
            <person name="Fu Q."/>
            <person name="Gubbala S."/>
            <person name="Hirani K."/>
            <person name="Jayaseelan J.C."/>
            <person name="Lara F."/>
            <person name="Munidasa M."/>
            <person name="Palculict T."/>
            <person name="Patil S."/>
            <person name="Pu L.-L."/>
            <person name="Saada N."/>
            <person name="Tang L."/>
            <person name="Weissenberger G."/>
            <person name="Zhu Y."/>
            <person name="Hemphill L."/>
            <person name="Shang Y."/>
            <person name="Youmans B."/>
            <person name="Ayvaz T."/>
            <person name="Ross M."/>
            <person name="Santibanez J."/>
            <person name="Aqrawi P."/>
            <person name="Gross S."/>
            <person name="Joshi V."/>
            <person name="Fowler G."/>
            <person name="Nazareth L."/>
            <person name="Reid J."/>
            <person name="Worley K."/>
            <person name="Petrosino J."/>
            <person name="Highlander S."/>
            <person name="Gibbs R."/>
        </authorList>
    </citation>
    <scope>NUCLEOTIDE SEQUENCE [LARGE SCALE GENOMIC DNA]</scope>
    <source>
        <strain evidence="5 6">DSM 3986</strain>
    </source>
</reference>
<feature type="compositionally biased region" description="Low complexity" evidence="2">
    <location>
        <begin position="22"/>
        <end position="38"/>
    </location>
</feature>
<organism evidence="5 6">
    <name type="scientific">Lachnoanaerobaculum saburreum DSM 3986</name>
    <dbReference type="NCBI Taxonomy" id="887325"/>
    <lineage>
        <taxon>Bacteria</taxon>
        <taxon>Bacillati</taxon>
        <taxon>Bacillota</taxon>
        <taxon>Clostridia</taxon>
        <taxon>Lachnospirales</taxon>
        <taxon>Lachnospiraceae</taxon>
        <taxon>Lachnoanaerobaculum</taxon>
    </lineage>
</organism>
<evidence type="ECO:0000256" key="2">
    <source>
        <dbReference type="SAM" id="MobiDB-lite"/>
    </source>
</evidence>
<feature type="region of interest" description="Disordered" evidence="2">
    <location>
        <begin position="22"/>
        <end position="50"/>
    </location>
</feature>
<dbReference type="RefSeq" id="WP_008750099.1">
    <property type="nucleotide sequence ID" value="NZ_GL622296.1"/>
</dbReference>
<name>E6LK43_9FIRM</name>
<keyword evidence="3" id="KW-0732">Signal</keyword>
<dbReference type="eggNOG" id="COG0614">
    <property type="taxonomic scope" value="Bacteria"/>
</dbReference>
<protein>
    <submittedName>
        <fullName evidence="5">Periplasmic binding protein</fullName>
    </submittedName>
</protein>
<dbReference type="AlphaFoldDB" id="E6LK43"/>